<dbReference type="PROSITE" id="PS00631">
    <property type="entry name" value="CYTOSOL_AP"/>
    <property type="match status" value="1"/>
</dbReference>
<dbReference type="KEGG" id="sng:SNE_A08530"/>
<keyword evidence="12" id="KW-1185">Reference proteome</keyword>
<feature type="domain" description="Cytosol aminopeptidase" evidence="10">
    <location>
        <begin position="338"/>
        <end position="345"/>
    </location>
</feature>
<dbReference type="GO" id="GO:0006508">
    <property type="term" value="P:proteolysis"/>
    <property type="evidence" value="ECO:0007669"/>
    <property type="project" value="UniProtKB-KW"/>
</dbReference>
<evidence type="ECO:0000256" key="3">
    <source>
        <dbReference type="ARBA" id="ARBA00009528"/>
    </source>
</evidence>
<evidence type="ECO:0000256" key="7">
    <source>
        <dbReference type="ARBA" id="ARBA00022801"/>
    </source>
</evidence>
<dbReference type="AlphaFoldDB" id="F8L7J7"/>
<gene>
    <name evidence="9 11" type="primary">pepA</name>
    <name evidence="11" type="ordered locus">SNE_A08530</name>
</gene>
<dbReference type="NCBIfam" id="NF002074">
    <property type="entry name" value="PRK00913.1-4"/>
    <property type="match status" value="1"/>
</dbReference>
<dbReference type="InterPro" id="IPR043472">
    <property type="entry name" value="Macro_dom-like"/>
</dbReference>
<feature type="active site" evidence="9">
    <location>
        <position position="270"/>
    </location>
</feature>
<evidence type="ECO:0000256" key="2">
    <source>
        <dbReference type="ARBA" id="ARBA00000967"/>
    </source>
</evidence>
<dbReference type="InterPro" id="IPR008283">
    <property type="entry name" value="Peptidase_M17_N"/>
</dbReference>
<dbReference type="Pfam" id="PF02789">
    <property type="entry name" value="Peptidase_M17_N"/>
    <property type="match status" value="1"/>
</dbReference>
<dbReference type="InterPro" id="IPR011356">
    <property type="entry name" value="Leucine_aapep/pepB"/>
</dbReference>
<evidence type="ECO:0000313" key="12">
    <source>
        <dbReference type="Proteomes" id="UP000000496"/>
    </source>
</evidence>
<dbReference type="HOGENOM" id="CLU_013734_2_2_0"/>
<dbReference type="GO" id="GO:0005737">
    <property type="term" value="C:cytoplasm"/>
    <property type="evidence" value="ECO:0007669"/>
    <property type="project" value="UniProtKB-SubCell"/>
</dbReference>
<feature type="binding site" evidence="9">
    <location>
        <position position="263"/>
    </location>
    <ligand>
        <name>Mn(2+)</name>
        <dbReference type="ChEBI" id="CHEBI:29035"/>
        <label>1</label>
    </ligand>
</feature>
<dbReference type="Gene3D" id="3.40.630.10">
    <property type="entry name" value="Zn peptidases"/>
    <property type="match status" value="1"/>
</dbReference>
<dbReference type="CDD" id="cd00433">
    <property type="entry name" value="Peptidase_M17"/>
    <property type="match status" value="1"/>
</dbReference>
<dbReference type="eggNOG" id="COG0260">
    <property type="taxonomic scope" value="Bacteria"/>
</dbReference>
<dbReference type="OrthoDB" id="9809354at2"/>
<dbReference type="RefSeq" id="WP_013943197.1">
    <property type="nucleotide sequence ID" value="NC_015713.1"/>
</dbReference>
<comment type="similarity">
    <text evidence="3 9">Belongs to the peptidase M17 family.</text>
</comment>
<feature type="binding site" evidence="9">
    <location>
        <position position="340"/>
    </location>
    <ligand>
        <name>Mn(2+)</name>
        <dbReference type="ChEBI" id="CHEBI:29035"/>
        <label>1</label>
    </ligand>
</feature>
<protein>
    <recommendedName>
        <fullName evidence="9">Probable cytosol aminopeptidase</fullName>
        <ecNumber evidence="9">3.4.11.1</ecNumber>
    </recommendedName>
    <alternativeName>
        <fullName evidence="9">Leucine aminopeptidase</fullName>
        <shortName evidence="9">LAP</shortName>
        <ecNumber evidence="9">3.4.11.10</ecNumber>
    </alternativeName>
    <alternativeName>
        <fullName evidence="9">Leucyl aminopeptidase</fullName>
    </alternativeName>
</protein>
<organism evidence="11 12">
    <name type="scientific">Simkania negevensis (strain ATCC VR-1471 / DSM 27360 / Z)</name>
    <dbReference type="NCBI Taxonomy" id="331113"/>
    <lineage>
        <taxon>Bacteria</taxon>
        <taxon>Pseudomonadati</taxon>
        <taxon>Chlamydiota</taxon>
        <taxon>Chlamydiia</taxon>
        <taxon>Parachlamydiales</taxon>
        <taxon>Simkaniaceae</taxon>
        <taxon>Simkania</taxon>
    </lineage>
</organism>
<comment type="function">
    <text evidence="9">Presumably involved in the processing and regular turnover of intracellular proteins. Catalyzes the removal of unsubstituted N-terminal amino acids from various peptides.</text>
</comment>
<dbReference type="STRING" id="331113.SNE_A08530"/>
<dbReference type="PANTHER" id="PTHR11963">
    <property type="entry name" value="LEUCINE AMINOPEPTIDASE-RELATED"/>
    <property type="match status" value="1"/>
</dbReference>
<dbReference type="EMBL" id="FR872582">
    <property type="protein sequence ID" value="CCB88730.1"/>
    <property type="molecule type" value="Genomic_DNA"/>
</dbReference>
<feature type="binding site" evidence="9">
    <location>
        <position position="281"/>
    </location>
    <ligand>
        <name>Mn(2+)</name>
        <dbReference type="ChEBI" id="CHEBI:29035"/>
        <label>2</label>
    </ligand>
</feature>
<keyword evidence="8 9" id="KW-0464">Manganese</keyword>
<dbReference type="Gene3D" id="3.40.220.10">
    <property type="entry name" value="Leucine Aminopeptidase, subunit E, domain 1"/>
    <property type="match status" value="1"/>
</dbReference>
<dbReference type="PRINTS" id="PR00481">
    <property type="entry name" value="LAMNOPPTDASE"/>
</dbReference>
<evidence type="ECO:0000256" key="9">
    <source>
        <dbReference type="HAMAP-Rule" id="MF_00181"/>
    </source>
</evidence>
<dbReference type="SUPFAM" id="SSF52949">
    <property type="entry name" value="Macro domain-like"/>
    <property type="match status" value="1"/>
</dbReference>
<dbReference type="Proteomes" id="UP000000496">
    <property type="component" value="Chromosome gsn.131"/>
</dbReference>
<reference evidence="11 12" key="2">
    <citation type="journal article" date="2011" name="Mol. Biol. Evol.">
        <title>Unity in variety--the pan-genome of the Chlamydiae.</title>
        <authorList>
            <person name="Collingro A."/>
            <person name="Tischler P."/>
            <person name="Weinmaier T."/>
            <person name="Penz T."/>
            <person name="Heinz E."/>
            <person name="Brunham R.C."/>
            <person name="Read T.D."/>
            <person name="Bavoil P.M."/>
            <person name="Sachse K."/>
            <person name="Kahane S."/>
            <person name="Friedman M.G."/>
            <person name="Rattei T."/>
            <person name="Myers G.S."/>
            <person name="Horn M."/>
        </authorList>
    </citation>
    <scope>NUCLEOTIDE SEQUENCE [LARGE SCALE GENOMIC DNA]</scope>
    <source>
        <strain evidence="12">ATCC VR-1471 / Z</strain>
    </source>
</reference>
<evidence type="ECO:0000256" key="4">
    <source>
        <dbReference type="ARBA" id="ARBA00022438"/>
    </source>
</evidence>
<name>F8L7J7_SIMNZ</name>
<dbReference type="PANTHER" id="PTHR11963:SF23">
    <property type="entry name" value="CYTOSOL AMINOPEPTIDASE"/>
    <property type="match status" value="1"/>
</dbReference>
<comment type="cofactor">
    <cofactor evidence="9">
        <name>Mn(2+)</name>
        <dbReference type="ChEBI" id="CHEBI:29035"/>
    </cofactor>
    <text evidence="9">Binds 2 manganese ions per subunit.</text>
</comment>
<dbReference type="Pfam" id="PF00883">
    <property type="entry name" value="Peptidase_M17"/>
    <property type="match status" value="1"/>
</dbReference>
<sequence>MKFSAVSTATKRPKADLVIVPFFKGKKEATLAATVADLKGDIQPILKAGDFTGKLEATMLTYLSGKKEKRLLFLGLGDEKKATLETLRRCFAAAMKRCQDKKWPQINVVLPESKKWPLDETTRAVAEGMSLSSYVFEEWKSKENQKLFHIKTLTLVGAKDTKVAQKVMDILSGVNFARDLINRNALDITPQTLATEARRLARQHADVTTHILDKEQIEKEKMGLFLAVASGSRIDPALIMVEYRGAPRSDDVTMVVGKGITFDTGGLNLKPTNSIEEQRSDMSGGAAALGIIQAAAATKLKANIVAVVPATENAIDSRSYKPGDIYRSYLGKTVEITNTDAEGRLVLADALAYGQKRFKPTRIIDMATLTGAVIIALGSVRAALYSNNEKLAKLCEHAGELTGERVWRMPLDEDYMSLMKSDIADLRNSGKKRAAGSVTAAIFLQEFIQNKTPWIHLDIAGTAFLDSPEHYHLTQATGAGVRLVITLIENL</sequence>
<proteinExistence type="inferred from homology"/>
<dbReference type="InterPro" id="IPR000819">
    <property type="entry name" value="Peptidase_M17_C"/>
</dbReference>
<keyword evidence="6 9" id="KW-0479">Metal-binding</keyword>
<dbReference type="InterPro" id="IPR023042">
    <property type="entry name" value="Peptidase_M17_leu_NH2_pept"/>
</dbReference>
<keyword evidence="5 9" id="KW-0645">Protease</keyword>
<comment type="catalytic activity">
    <reaction evidence="2 9">
        <text>Release of an N-terminal amino acid, preferentially leucine, but not glutamic or aspartic acids.</text>
        <dbReference type="EC" id="3.4.11.10"/>
    </reaction>
</comment>
<feature type="binding site" evidence="9">
    <location>
        <position position="258"/>
    </location>
    <ligand>
        <name>Mn(2+)</name>
        <dbReference type="ChEBI" id="CHEBI:29035"/>
        <label>2</label>
    </ligand>
</feature>
<dbReference type="SUPFAM" id="SSF53187">
    <property type="entry name" value="Zn-dependent exopeptidases"/>
    <property type="match status" value="1"/>
</dbReference>
<reference key="1">
    <citation type="journal article" date="2011" name="Mol. Biol. Evol.">
        <title>Unity in variety -- the pan-genome of the Chlamydiae.</title>
        <authorList>
            <person name="Collingro A."/>
            <person name="Tischler P."/>
            <person name="Weinmaier T."/>
            <person name="Penz T."/>
            <person name="Heinz E."/>
            <person name="Brunham R.C."/>
            <person name="Read T.D."/>
            <person name="Bavoil P.M."/>
            <person name="Sachse K."/>
            <person name="Kahane S."/>
            <person name="Friedman M.G."/>
            <person name="Rattei T."/>
            <person name="Myers G.S.A."/>
            <person name="Horn M."/>
        </authorList>
    </citation>
    <scope>NUCLEOTIDE SEQUENCE</scope>
    <source>
        <strain>Z</strain>
    </source>
</reference>
<feature type="binding site" evidence="9">
    <location>
        <position position="263"/>
    </location>
    <ligand>
        <name>Mn(2+)</name>
        <dbReference type="ChEBI" id="CHEBI:29035"/>
        <label>2</label>
    </ligand>
</feature>
<feature type="active site" evidence="9">
    <location>
        <position position="344"/>
    </location>
</feature>
<dbReference type="EC" id="3.4.11.10" evidence="9"/>
<feature type="binding site" evidence="9">
    <location>
        <position position="342"/>
    </location>
    <ligand>
        <name>Mn(2+)</name>
        <dbReference type="ChEBI" id="CHEBI:29035"/>
        <label>2</label>
    </ligand>
</feature>
<evidence type="ECO:0000256" key="5">
    <source>
        <dbReference type="ARBA" id="ARBA00022670"/>
    </source>
</evidence>
<evidence type="ECO:0000259" key="10">
    <source>
        <dbReference type="PROSITE" id="PS00631"/>
    </source>
</evidence>
<dbReference type="GO" id="GO:0070006">
    <property type="term" value="F:metalloaminopeptidase activity"/>
    <property type="evidence" value="ECO:0007669"/>
    <property type="project" value="InterPro"/>
</dbReference>
<keyword evidence="9" id="KW-0963">Cytoplasm</keyword>
<keyword evidence="4 9" id="KW-0031">Aminopeptidase</keyword>
<comment type="subcellular location">
    <subcellularLocation>
        <location evidence="9">Cytoplasm</location>
    </subcellularLocation>
</comment>
<dbReference type="EC" id="3.4.11.1" evidence="9"/>
<evidence type="ECO:0000256" key="1">
    <source>
        <dbReference type="ARBA" id="ARBA00000135"/>
    </source>
</evidence>
<comment type="catalytic activity">
    <reaction evidence="1 9">
        <text>Release of an N-terminal amino acid, Xaa-|-Yaa-, in which Xaa is preferably Leu, but may be other amino acids including Pro although not Arg or Lys, and Yaa may be Pro. Amino acid amides and methyl esters are also readily hydrolyzed, but rates on arylamides are exceedingly low.</text>
        <dbReference type="EC" id="3.4.11.1"/>
    </reaction>
</comment>
<evidence type="ECO:0000256" key="6">
    <source>
        <dbReference type="ARBA" id="ARBA00022723"/>
    </source>
</evidence>
<dbReference type="NCBIfam" id="NF002083">
    <property type="entry name" value="PRK00913.3-5"/>
    <property type="match status" value="1"/>
</dbReference>
<evidence type="ECO:0000313" key="11">
    <source>
        <dbReference type="EMBL" id="CCB88730.1"/>
    </source>
</evidence>
<dbReference type="HAMAP" id="MF_00181">
    <property type="entry name" value="Cytosol_peptidase_M17"/>
    <property type="match status" value="1"/>
</dbReference>
<dbReference type="GO" id="GO:0030145">
    <property type="term" value="F:manganese ion binding"/>
    <property type="evidence" value="ECO:0007669"/>
    <property type="project" value="UniProtKB-UniRule"/>
</dbReference>
<keyword evidence="7 9" id="KW-0378">Hydrolase</keyword>
<accession>F8L7J7</accession>
<evidence type="ECO:0000256" key="8">
    <source>
        <dbReference type="ARBA" id="ARBA00023211"/>
    </source>
</evidence>
<feature type="binding site" evidence="9">
    <location>
        <position position="342"/>
    </location>
    <ligand>
        <name>Mn(2+)</name>
        <dbReference type="ChEBI" id="CHEBI:29035"/>
        <label>1</label>
    </ligand>
</feature>